<evidence type="ECO:0000313" key="2">
    <source>
        <dbReference type="Proteomes" id="UP000178606"/>
    </source>
</evidence>
<dbReference type="AlphaFoldDB" id="A0A1F6CCV5"/>
<comment type="caution">
    <text evidence="1">The sequence shown here is derived from an EMBL/GenBank/DDBJ whole genome shotgun (WGS) entry which is preliminary data.</text>
</comment>
<name>A0A1F6CCV5_HANXR</name>
<sequence>MNPIDLSAGRYDLGPEAVNTAIPDLGIWETSYASISSADTEPGWFDAKRLIFQIGPYRRAVFGISPRSGAAPFAELVRSRLPPQSTPKP</sequence>
<accession>A0A1F6CCV5</accession>
<dbReference type="EMBL" id="MFKF01000283">
    <property type="protein sequence ID" value="OGG46817.1"/>
    <property type="molecule type" value="Genomic_DNA"/>
</dbReference>
<protein>
    <submittedName>
        <fullName evidence="1">Uncharacterized protein</fullName>
    </submittedName>
</protein>
<reference evidence="1 2" key="1">
    <citation type="journal article" date="2016" name="Nat. Commun.">
        <title>Thousands of microbial genomes shed light on interconnected biogeochemical processes in an aquifer system.</title>
        <authorList>
            <person name="Anantharaman K."/>
            <person name="Brown C.T."/>
            <person name="Hug L.A."/>
            <person name="Sharon I."/>
            <person name="Castelle C.J."/>
            <person name="Probst A.J."/>
            <person name="Thomas B.C."/>
            <person name="Singh A."/>
            <person name="Wilkins M.J."/>
            <person name="Karaoz U."/>
            <person name="Brodie E.L."/>
            <person name="Williams K.H."/>
            <person name="Hubbard S.S."/>
            <person name="Banfield J.F."/>
        </authorList>
    </citation>
    <scope>NUCLEOTIDE SEQUENCE [LARGE SCALE GENOMIC DNA]</scope>
    <source>
        <strain evidence="2">RIFCSPLOWO2_12_FULL_64_10</strain>
    </source>
</reference>
<proteinExistence type="predicted"/>
<gene>
    <name evidence="1" type="ORF">A3F84_03490</name>
</gene>
<dbReference type="Proteomes" id="UP000178606">
    <property type="component" value="Unassembled WGS sequence"/>
</dbReference>
<evidence type="ECO:0000313" key="1">
    <source>
        <dbReference type="EMBL" id="OGG46817.1"/>
    </source>
</evidence>
<organism evidence="1 2">
    <name type="scientific">Handelsmanbacteria sp. (strain RIFCSPLOWO2_12_FULL_64_10)</name>
    <dbReference type="NCBI Taxonomy" id="1817868"/>
    <lineage>
        <taxon>Bacteria</taxon>
        <taxon>Candidatus Handelsmaniibacteriota</taxon>
    </lineage>
</organism>